<feature type="compositionally biased region" description="Basic and acidic residues" evidence="1">
    <location>
        <begin position="112"/>
        <end position="123"/>
    </location>
</feature>
<feature type="region of interest" description="Disordered" evidence="1">
    <location>
        <begin position="99"/>
        <end position="123"/>
    </location>
</feature>
<evidence type="ECO:0000313" key="3">
    <source>
        <dbReference type="Proteomes" id="UP000029443"/>
    </source>
</evidence>
<dbReference type="Proteomes" id="UP000029443">
    <property type="component" value="Unassembled WGS sequence"/>
</dbReference>
<evidence type="ECO:0008006" key="4">
    <source>
        <dbReference type="Google" id="ProtNLM"/>
    </source>
</evidence>
<dbReference type="RefSeq" id="WP_035248000.1">
    <property type="nucleotide sequence ID" value="NZ_ARXU01000007.1"/>
</dbReference>
<gene>
    <name evidence="2" type="ORF">T9A_02016</name>
</gene>
<accession>A0ABR4WBM7</accession>
<comment type="caution">
    <text evidence="2">The sequence shown here is derived from an EMBL/GenBank/DDBJ whole genome shotgun (WGS) entry which is preliminary data.</text>
</comment>
<feature type="compositionally biased region" description="Low complexity" evidence="1">
    <location>
        <begin position="36"/>
        <end position="45"/>
    </location>
</feature>
<feature type="compositionally biased region" description="Basic and acidic residues" evidence="1">
    <location>
        <begin position="25"/>
        <end position="35"/>
    </location>
</feature>
<proteinExistence type="predicted"/>
<reference evidence="2 3" key="1">
    <citation type="submission" date="2012-09" db="EMBL/GenBank/DDBJ databases">
        <title>Genome Sequence of alkane-degrading Bacterium Alcanivorax jadensis T9.</title>
        <authorList>
            <person name="Lai Q."/>
            <person name="Shao Z."/>
        </authorList>
    </citation>
    <scope>NUCLEOTIDE SEQUENCE [LARGE SCALE GENOMIC DNA]</scope>
    <source>
        <strain evidence="2 3">T9</strain>
    </source>
</reference>
<dbReference type="EMBL" id="ARXU01000007">
    <property type="protein sequence ID" value="KGD60818.1"/>
    <property type="molecule type" value="Genomic_DNA"/>
</dbReference>
<protein>
    <recommendedName>
        <fullName evidence="4">DUF721 domain-containing protein</fullName>
    </recommendedName>
</protein>
<sequence>MSKTTSPKALLALLSGHPTLSGLTREAKKTARQEPDTAAAPDPLDCLPPALRERVTLVEDSMRWLAIAETSATAQLLRFHLPKLQQALPGQQIKIVVGGKRQMQKSNVRANQQDKPRLARESARQIADLADTIEDKGLKASLQRLASRGESE</sequence>
<organism evidence="2 3">
    <name type="scientific">Alcanivorax jadensis T9</name>
    <dbReference type="NCBI Taxonomy" id="1177181"/>
    <lineage>
        <taxon>Bacteria</taxon>
        <taxon>Pseudomonadati</taxon>
        <taxon>Pseudomonadota</taxon>
        <taxon>Gammaproteobacteria</taxon>
        <taxon>Oceanospirillales</taxon>
        <taxon>Alcanivoracaceae</taxon>
        <taxon>Alcanivorax</taxon>
    </lineage>
</organism>
<keyword evidence="3" id="KW-1185">Reference proteome</keyword>
<evidence type="ECO:0000256" key="1">
    <source>
        <dbReference type="SAM" id="MobiDB-lite"/>
    </source>
</evidence>
<evidence type="ECO:0000313" key="2">
    <source>
        <dbReference type="EMBL" id="KGD60818.1"/>
    </source>
</evidence>
<name>A0ABR4WBM7_9GAMM</name>
<feature type="region of interest" description="Disordered" evidence="1">
    <location>
        <begin position="21"/>
        <end position="45"/>
    </location>
</feature>